<name>A0A2N3IKT1_9BACT</name>
<protein>
    <submittedName>
        <fullName evidence="3">Glycosyl transferases group 1</fullName>
    </submittedName>
</protein>
<evidence type="ECO:0000259" key="1">
    <source>
        <dbReference type="Pfam" id="PF00534"/>
    </source>
</evidence>
<dbReference type="RefSeq" id="WP_101357435.1">
    <property type="nucleotide sequence ID" value="NZ_NKXO01000002.1"/>
</dbReference>
<dbReference type="SUPFAM" id="SSF53756">
    <property type="entry name" value="UDP-Glycosyltransferase/glycogen phosphorylase"/>
    <property type="match status" value="1"/>
</dbReference>
<feature type="domain" description="Glycosyl transferase family 1" evidence="1">
    <location>
        <begin position="175"/>
        <end position="360"/>
    </location>
</feature>
<gene>
    <name evidence="3" type="ORF">Rain11_0169</name>
</gene>
<organism evidence="3 4">
    <name type="scientific">Raineya orbicola</name>
    <dbReference type="NCBI Taxonomy" id="2016530"/>
    <lineage>
        <taxon>Bacteria</taxon>
        <taxon>Pseudomonadati</taxon>
        <taxon>Bacteroidota</taxon>
        <taxon>Cytophagia</taxon>
        <taxon>Cytophagales</taxon>
        <taxon>Raineyaceae</taxon>
        <taxon>Raineya</taxon>
    </lineage>
</organism>
<comment type="caution">
    <text evidence="3">The sequence shown here is derived from an EMBL/GenBank/DDBJ whole genome shotgun (WGS) entry which is preliminary data.</text>
</comment>
<evidence type="ECO:0000259" key="2">
    <source>
        <dbReference type="Pfam" id="PF13439"/>
    </source>
</evidence>
<dbReference type="EMBL" id="NKXO01000002">
    <property type="protein sequence ID" value="PKQ70823.1"/>
    <property type="molecule type" value="Genomic_DNA"/>
</dbReference>
<feature type="domain" description="Glycosyltransferase subfamily 4-like N-terminal" evidence="2">
    <location>
        <begin position="14"/>
        <end position="167"/>
    </location>
</feature>
<dbReference type="InterPro" id="IPR001296">
    <property type="entry name" value="Glyco_trans_1"/>
</dbReference>
<dbReference type="PANTHER" id="PTHR12526">
    <property type="entry name" value="GLYCOSYLTRANSFERASE"/>
    <property type="match status" value="1"/>
</dbReference>
<sequence length="380" mass="44132">MKKILHILLSSSKGGLELYVCRLMQKQAETGFEVYAFVLENSEVHKILAQNPAIRCIFGKPNRRLHWQNIRHLRKVLKAYQISILHSHNNIDVWTASIANYDKICKHFYSTYIMIGAKKKLPHYYFIYGNLEAAISTSLITNEAMAQNLAISAEKIRLVRYGVETEKFISDFQRREQIRRQWGVSENQIVIGTLARITRFKNVRELAQAFLYIEQKFQKKVVIWLIGEPSIAYSDEKTTIYVPEDLAIEQEIQEFIQKNNLQNHIFRISFQKDYIAFLDAMDIFVLASFDEMYSLSMIEAMLMEKPVIGLRSGGTPEQIGENERGLLIEQATPQAIAEAINKYLENPDLMKQKAENARAWALREHNWQNTLAEYARIYGV</sequence>
<dbReference type="Pfam" id="PF13439">
    <property type="entry name" value="Glyco_transf_4"/>
    <property type="match status" value="1"/>
</dbReference>
<dbReference type="AlphaFoldDB" id="A0A2N3IKT1"/>
<dbReference type="GO" id="GO:0016757">
    <property type="term" value="F:glycosyltransferase activity"/>
    <property type="evidence" value="ECO:0007669"/>
    <property type="project" value="InterPro"/>
</dbReference>
<dbReference type="Gene3D" id="3.40.50.2000">
    <property type="entry name" value="Glycogen Phosphorylase B"/>
    <property type="match status" value="2"/>
</dbReference>
<accession>A0A2N3IKT1</accession>
<reference evidence="3 4" key="1">
    <citation type="submission" date="2017-06" db="EMBL/GenBank/DDBJ databases">
        <title>Raineya orbicola gen. nov., sp. nov. a slightly thermophilic bacterium of the phylum Bacteroidetes and the description of Raineyaceae fam. nov.</title>
        <authorList>
            <person name="Albuquerque L."/>
            <person name="Polonia A.R.M."/>
            <person name="Barroso C."/>
            <person name="Froufe H.J.C."/>
            <person name="Lage O."/>
            <person name="Lobo-Da-Cunha A."/>
            <person name="Egas C."/>
            <person name="Da Costa M.S."/>
        </authorList>
    </citation>
    <scope>NUCLEOTIDE SEQUENCE [LARGE SCALE GENOMIC DNA]</scope>
    <source>
        <strain evidence="3 4">SPSPC-11</strain>
    </source>
</reference>
<dbReference type="PANTHER" id="PTHR12526:SF627">
    <property type="entry name" value="D-RHAMNOSYLTRANSFERASE WBPZ"/>
    <property type="match status" value="1"/>
</dbReference>
<dbReference type="Proteomes" id="UP000233387">
    <property type="component" value="Unassembled WGS sequence"/>
</dbReference>
<keyword evidence="4" id="KW-1185">Reference proteome</keyword>
<evidence type="ECO:0000313" key="3">
    <source>
        <dbReference type="EMBL" id="PKQ70823.1"/>
    </source>
</evidence>
<keyword evidence="3" id="KW-0808">Transferase</keyword>
<dbReference type="OrthoDB" id="655095at2"/>
<dbReference type="Pfam" id="PF00534">
    <property type="entry name" value="Glycos_transf_1"/>
    <property type="match status" value="1"/>
</dbReference>
<evidence type="ECO:0000313" key="4">
    <source>
        <dbReference type="Proteomes" id="UP000233387"/>
    </source>
</evidence>
<proteinExistence type="predicted"/>
<dbReference type="CDD" id="cd03801">
    <property type="entry name" value="GT4_PimA-like"/>
    <property type="match status" value="1"/>
</dbReference>
<dbReference type="InterPro" id="IPR028098">
    <property type="entry name" value="Glyco_trans_4-like_N"/>
</dbReference>